<protein>
    <submittedName>
        <fullName evidence="2">DUF4450 domain-containing protein</fullName>
    </submittedName>
</protein>
<gene>
    <name evidence="2" type="ORF">DWZ95_07920</name>
</gene>
<reference evidence="2 3" key="1">
    <citation type="submission" date="2018-08" db="EMBL/GenBank/DDBJ databases">
        <title>A genome reference for cultivated species of the human gut microbiota.</title>
        <authorList>
            <person name="Zou Y."/>
            <person name="Xue W."/>
            <person name="Luo G."/>
        </authorList>
    </citation>
    <scope>NUCLEOTIDE SEQUENCE [LARGE SCALE GENOMIC DNA]</scope>
    <source>
        <strain evidence="2 3">AF36-16BH</strain>
    </source>
</reference>
<name>A0A415NBD6_9BACE</name>
<proteinExistence type="predicted"/>
<comment type="caution">
    <text evidence="2">The sequence shown here is derived from an EMBL/GenBank/DDBJ whole genome shotgun (WGS) entry which is preliminary data.</text>
</comment>
<feature type="chain" id="PRO_5043190081" evidence="1">
    <location>
        <begin position="21"/>
        <end position="1035"/>
    </location>
</feature>
<dbReference type="Proteomes" id="UP000285013">
    <property type="component" value="Unassembled WGS sequence"/>
</dbReference>
<evidence type="ECO:0000256" key="1">
    <source>
        <dbReference type="SAM" id="SignalP"/>
    </source>
</evidence>
<evidence type="ECO:0000313" key="2">
    <source>
        <dbReference type="EMBL" id="RHL94105.1"/>
    </source>
</evidence>
<dbReference type="GO" id="GO:0005975">
    <property type="term" value="P:carbohydrate metabolic process"/>
    <property type="evidence" value="ECO:0007669"/>
    <property type="project" value="InterPro"/>
</dbReference>
<dbReference type="AlphaFoldDB" id="A0A415NBD6"/>
<dbReference type="SUPFAM" id="SSF48208">
    <property type="entry name" value="Six-hairpin glycosidases"/>
    <property type="match status" value="1"/>
</dbReference>
<feature type="signal peptide" evidence="1">
    <location>
        <begin position="1"/>
        <end position="20"/>
    </location>
</feature>
<dbReference type="InterPro" id="IPR012341">
    <property type="entry name" value="6hp_glycosidase-like_sf"/>
</dbReference>
<sequence>MIKKVFFLFCICFCSLITYAINKPIYSVEDTWIVGHNLKNFNNRPLYINNTNGFILAGDKPVMRLCRGGEIYGTLSFNFMDMSGTYQLHEFSEIKSMYKNGHMKWVIEDNRKVGLQIQLEVVPDVEEMGMVVKVKIKGAKSEDQLSWTWNGQETRNENLSWKLDCLAYPEVLSWGPDFGTKTLTSGVIVGNKTVYLFASDKRQMLQDMIAKRKFETGLKKMEDLCNRMIINTPDVYLNALAMASVRAVDGCWYPPVFAHGAMQWNNNLPGWRVLFGGTMYGWHDRIAEEAKHYISTQVTKSDYKENKPNKNHMWTLQDYTSRFYGEGRILADQNAYDMQSQFFDQLIEDYRWNDDPTFIALLRPALELHLKWIEECFDPDGDGCYESYLNTWPTDSQWYNGGGTAEETAYAYRGHQAAYDMAKNAGDTKSMEHHDAMLKRIKNGFQNILWLKDQGFSASYIEQEGNKRLHKNPWLYSIFLPIDAQLTSSLQNIESLYYTEWALQNDKMPCGGRMIWTSNWVPGIWSVRPLWPGDNYHLAQAYFTSDLPDEGYDILKGTFMHGAYNTAVPGNIGDAIGGTDFGDCIHTFCRTLVGGMFGFLPDYPNQIVRISPKFPTDWDYASLSLPDFSINFQERGLVSEYEIRLKKAAKQLWEIPVKTSKVVKVTLNGKNVSYTMVPGVSRSILKVEVPLSDKSVLKIYTANDLDYNPCQNVQLSSYTQDKITIDCDSILAVYDPQNIFENIQIKNKNISVWVANNTGFHTAVCKVMRGENEEWKILRVNIRNEHEEKMEKLRTLEGYPQAAIWEKINLQKYMNADVTQIFKQEYLSPRPNTASCRLGIDGFSTWTFPYWNAGPPEIKLDSLNLYLQDETLKTPQGVQFQWPQGENNIIFTSMWDNYPTKIAVDINTTGEALCFLVCGSTNVMQCDIANAVLRIYYEDGSKDQLELIPPINYWNLCAFNVHGTAAGQGSRAYYTSEIDRFCMPQKLPDTIRLGKECTAMVLNRVLKPGVVVERVELETLSQEVVVGLMGVSILK</sequence>
<organism evidence="2 3">
    <name type="scientific">Bacteroides intestinalis</name>
    <dbReference type="NCBI Taxonomy" id="329854"/>
    <lineage>
        <taxon>Bacteria</taxon>
        <taxon>Pseudomonadati</taxon>
        <taxon>Bacteroidota</taxon>
        <taxon>Bacteroidia</taxon>
        <taxon>Bacteroidales</taxon>
        <taxon>Bacteroidaceae</taxon>
        <taxon>Bacteroides</taxon>
    </lineage>
</organism>
<keyword evidence="1" id="KW-0732">Signal</keyword>
<evidence type="ECO:0000313" key="3">
    <source>
        <dbReference type="Proteomes" id="UP000285013"/>
    </source>
</evidence>
<dbReference type="Gene3D" id="1.50.10.10">
    <property type="match status" value="1"/>
</dbReference>
<dbReference type="RefSeq" id="WP_117693405.1">
    <property type="nucleotide sequence ID" value="NZ_JAQDGM010000030.1"/>
</dbReference>
<dbReference type="EMBL" id="QRPE01000006">
    <property type="protein sequence ID" value="RHL94105.1"/>
    <property type="molecule type" value="Genomic_DNA"/>
</dbReference>
<dbReference type="InterPro" id="IPR008928">
    <property type="entry name" value="6-hairpin_glycosidase_sf"/>
</dbReference>
<accession>A0A415NBD6</accession>